<protein>
    <submittedName>
        <fullName evidence="1">Uncharacterized protein</fullName>
    </submittedName>
</protein>
<dbReference type="EMBL" id="FOKA01000021">
    <property type="protein sequence ID" value="SFB40066.1"/>
    <property type="molecule type" value="Genomic_DNA"/>
</dbReference>
<organism evidence="1 2">
    <name type="scientific">Cellulomonas marina</name>
    <dbReference type="NCBI Taxonomy" id="988821"/>
    <lineage>
        <taxon>Bacteria</taxon>
        <taxon>Bacillati</taxon>
        <taxon>Actinomycetota</taxon>
        <taxon>Actinomycetes</taxon>
        <taxon>Micrococcales</taxon>
        <taxon>Cellulomonadaceae</taxon>
        <taxon>Cellulomonas</taxon>
    </lineage>
</organism>
<proteinExistence type="predicted"/>
<gene>
    <name evidence="1" type="ORF">SAMN05421867_12124</name>
</gene>
<accession>A0A1I1ARN5</accession>
<name>A0A1I1ARN5_9CELL</name>
<sequence>MTVVAPATPWQLVVCASRYCPELLAECSCTATPAVPSATSWCVGGGGLALGAQGLSYTRRTFVEPRWAYTEHVEASWPLIHVLLRQLVAGALLVAMRTAHLEHRRLERELAERAQDAAAVWTGPDVAARIAATNRARRQLVEHTRTTLGPLVQAALTTAVPNDMEEDVETLTLDTMAVDEPIPYTLVAPGPALLTALPADPVAAAARELYADVCWLSAGQSLSMEALVEGLAALGWQKPVVRS</sequence>
<dbReference type="AlphaFoldDB" id="A0A1I1ARN5"/>
<evidence type="ECO:0000313" key="1">
    <source>
        <dbReference type="EMBL" id="SFB40066.1"/>
    </source>
</evidence>
<dbReference type="Proteomes" id="UP000199012">
    <property type="component" value="Unassembled WGS sequence"/>
</dbReference>
<evidence type="ECO:0000313" key="2">
    <source>
        <dbReference type="Proteomes" id="UP000199012"/>
    </source>
</evidence>
<dbReference type="RefSeq" id="WP_090034878.1">
    <property type="nucleotide sequence ID" value="NZ_BONM01000014.1"/>
</dbReference>
<keyword evidence="2" id="KW-1185">Reference proteome</keyword>
<reference evidence="1 2" key="1">
    <citation type="submission" date="2016-10" db="EMBL/GenBank/DDBJ databases">
        <authorList>
            <person name="de Groot N.N."/>
        </authorList>
    </citation>
    <scope>NUCLEOTIDE SEQUENCE [LARGE SCALE GENOMIC DNA]</scope>
    <source>
        <strain evidence="1 2">CGMCC 4.6945</strain>
    </source>
</reference>
<dbReference type="STRING" id="988821.SAMN05421867_12124"/>